<keyword evidence="1" id="KW-0521">NADP</keyword>
<dbReference type="InterPro" id="IPR013154">
    <property type="entry name" value="ADH-like_N"/>
</dbReference>
<dbReference type="Gene3D" id="3.40.50.720">
    <property type="entry name" value="NAD(P)-binding Rossmann-like Domain"/>
    <property type="match status" value="1"/>
</dbReference>
<protein>
    <submittedName>
        <fullName evidence="4">Quinone oxidoreductase</fullName>
    </submittedName>
</protein>
<dbReference type="InterPro" id="IPR013149">
    <property type="entry name" value="ADH-like_C"/>
</dbReference>
<dbReference type="SMART" id="SM00829">
    <property type="entry name" value="PKS_ER"/>
    <property type="match status" value="1"/>
</dbReference>
<dbReference type="PANTHER" id="PTHR48106">
    <property type="entry name" value="QUINONE OXIDOREDUCTASE PIG3-RELATED"/>
    <property type="match status" value="1"/>
</dbReference>
<keyword evidence="2" id="KW-0560">Oxidoreductase</keyword>
<dbReference type="GO" id="GO:0035925">
    <property type="term" value="F:mRNA 3'-UTR AU-rich region binding"/>
    <property type="evidence" value="ECO:0007669"/>
    <property type="project" value="TreeGrafter"/>
</dbReference>
<evidence type="ECO:0000256" key="1">
    <source>
        <dbReference type="ARBA" id="ARBA00022857"/>
    </source>
</evidence>
<dbReference type="PANTHER" id="PTHR48106:SF13">
    <property type="entry name" value="QUINONE OXIDOREDUCTASE-RELATED"/>
    <property type="match status" value="1"/>
</dbReference>
<dbReference type="GO" id="GO:0070402">
    <property type="term" value="F:NADPH binding"/>
    <property type="evidence" value="ECO:0007669"/>
    <property type="project" value="TreeGrafter"/>
</dbReference>
<dbReference type="InterPro" id="IPR036291">
    <property type="entry name" value="NAD(P)-bd_dom_sf"/>
</dbReference>
<dbReference type="EMBL" id="CP038852">
    <property type="protein sequence ID" value="QIZ21252.1"/>
    <property type="molecule type" value="Genomic_DNA"/>
</dbReference>
<reference evidence="4 5" key="1">
    <citation type="journal article" date="2020" name="Nat. Microbiol.">
        <title>Lysogenic host-virus interactions in SAR11 marine bacteria.</title>
        <authorList>
            <person name="Morris R.M."/>
            <person name="Cain K.R."/>
            <person name="Hvorecny K.L."/>
            <person name="Kollman J.M."/>
        </authorList>
    </citation>
    <scope>NUCLEOTIDE SEQUENCE [LARGE SCALE GENOMIC DNA]</scope>
    <source>
        <strain evidence="4 5">NP1</strain>
    </source>
</reference>
<evidence type="ECO:0000256" key="2">
    <source>
        <dbReference type="ARBA" id="ARBA00023002"/>
    </source>
</evidence>
<accession>A0A6H1Q2U7</accession>
<proteinExistence type="predicted"/>
<dbReference type="CDD" id="cd05286">
    <property type="entry name" value="QOR2"/>
    <property type="match status" value="1"/>
</dbReference>
<organism evidence="4 5">
    <name type="scientific">Candidatus Pelagibacter giovannonii</name>
    <dbReference type="NCBI Taxonomy" id="2563896"/>
    <lineage>
        <taxon>Bacteria</taxon>
        <taxon>Pseudomonadati</taxon>
        <taxon>Pseudomonadota</taxon>
        <taxon>Alphaproteobacteria</taxon>
        <taxon>Candidatus Pelagibacterales</taxon>
        <taxon>Candidatus Pelagibacteraceae</taxon>
        <taxon>Candidatus Pelagibacter</taxon>
    </lineage>
</organism>
<dbReference type="Pfam" id="PF00107">
    <property type="entry name" value="ADH_zinc_N"/>
    <property type="match status" value="1"/>
</dbReference>
<dbReference type="AlphaFoldDB" id="A0A6H1Q2U7"/>
<dbReference type="SUPFAM" id="SSF51735">
    <property type="entry name" value="NAD(P)-binding Rossmann-fold domains"/>
    <property type="match status" value="1"/>
</dbReference>
<sequence length="324" mass="35257">MKTIKIEKFGGPETLEVKDIEIGKPGPKEVLIKNLSIGLNYIDVYHRTGLYPIPLPSGIGLEACGIIEEVGSEVDLFKVGDRVAHSSMPIGSYSEKQLFPQEKLVLVPEGISDEIASCIMLKGITAEYLLHRAYPIKKGDKVLYHAAAGGVGQILCQWANALGAEVIGTVGSKKKEAIAKKNGCHHVINYTDTNFVEEVEKIVGKNGVDVVYDGVGIKTFDGSIETLKVRGMMVAFGNASGYVDTIDVKKHINAKGLFFTRPSIAHYTMTREELVESAKKVFDGILSGKFKVEISKKYSLDDAKKAHEELEARLLVGPAVIIPN</sequence>
<dbReference type="Proteomes" id="UP000501094">
    <property type="component" value="Chromosome"/>
</dbReference>
<dbReference type="KEGG" id="peg:E5R92_05585"/>
<dbReference type="InterPro" id="IPR020843">
    <property type="entry name" value="ER"/>
</dbReference>
<evidence type="ECO:0000313" key="5">
    <source>
        <dbReference type="Proteomes" id="UP000501094"/>
    </source>
</evidence>
<evidence type="ECO:0000313" key="4">
    <source>
        <dbReference type="EMBL" id="QIZ21252.1"/>
    </source>
</evidence>
<dbReference type="GO" id="GO:0003960">
    <property type="term" value="F:quinone reductase (NADPH) activity"/>
    <property type="evidence" value="ECO:0007669"/>
    <property type="project" value="InterPro"/>
</dbReference>
<keyword evidence="5" id="KW-1185">Reference proteome</keyword>
<feature type="domain" description="Enoyl reductase (ER)" evidence="3">
    <location>
        <begin position="10"/>
        <end position="321"/>
    </location>
</feature>
<dbReference type="Gene3D" id="3.90.180.10">
    <property type="entry name" value="Medium-chain alcohol dehydrogenases, catalytic domain"/>
    <property type="match status" value="1"/>
</dbReference>
<dbReference type="FunFam" id="3.40.50.720:FF:000053">
    <property type="entry name" value="Quinone oxidoreductase 1"/>
    <property type="match status" value="1"/>
</dbReference>
<dbReference type="InterPro" id="IPR011032">
    <property type="entry name" value="GroES-like_sf"/>
</dbReference>
<dbReference type="RefSeq" id="WP_168607111.1">
    <property type="nucleotide sequence ID" value="NZ_CP038852.1"/>
</dbReference>
<dbReference type="SUPFAM" id="SSF50129">
    <property type="entry name" value="GroES-like"/>
    <property type="match status" value="1"/>
</dbReference>
<dbReference type="GO" id="GO:0005829">
    <property type="term" value="C:cytosol"/>
    <property type="evidence" value="ECO:0007669"/>
    <property type="project" value="TreeGrafter"/>
</dbReference>
<evidence type="ECO:0000259" key="3">
    <source>
        <dbReference type="SMART" id="SM00829"/>
    </source>
</evidence>
<gene>
    <name evidence="4" type="ORF">E5R92_05585</name>
</gene>
<dbReference type="Pfam" id="PF08240">
    <property type="entry name" value="ADH_N"/>
    <property type="match status" value="1"/>
</dbReference>
<name>A0A6H1Q2U7_9PROT</name>
<dbReference type="InterPro" id="IPR047618">
    <property type="entry name" value="QOR-like"/>
</dbReference>